<dbReference type="EMBL" id="BQKI01000073">
    <property type="protein sequence ID" value="GJN18554.1"/>
    <property type="molecule type" value="Genomic_DNA"/>
</dbReference>
<name>A0AAV5E578_ELECO</name>
<gene>
    <name evidence="3" type="primary">gb05726</name>
    <name evidence="3" type="ORF">PR202_gb05726</name>
</gene>
<accession>A0AAV5E578</accession>
<comment type="caution">
    <text evidence="3">The sequence shown here is derived from an EMBL/GenBank/DDBJ whole genome shotgun (WGS) entry which is preliminary data.</text>
</comment>
<organism evidence="3 4">
    <name type="scientific">Eleusine coracana subsp. coracana</name>
    <dbReference type="NCBI Taxonomy" id="191504"/>
    <lineage>
        <taxon>Eukaryota</taxon>
        <taxon>Viridiplantae</taxon>
        <taxon>Streptophyta</taxon>
        <taxon>Embryophyta</taxon>
        <taxon>Tracheophyta</taxon>
        <taxon>Spermatophyta</taxon>
        <taxon>Magnoliopsida</taxon>
        <taxon>Liliopsida</taxon>
        <taxon>Poales</taxon>
        <taxon>Poaceae</taxon>
        <taxon>PACMAD clade</taxon>
        <taxon>Chloridoideae</taxon>
        <taxon>Cynodonteae</taxon>
        <taxon>Eleusininae</taxon>
        <taxon>Eleusine</taxon>
    </lineage>
</organism>
<evidence type="ECO:0000313" key="3">
    <source>
        <dbReference type="EMBL" id="GJN18554.1"/>
    </source>
</evidence>
<evidence type="ECO:0000256" key="1">
    <source>
        <dbReference type="SAM" id="MobiDB-lite"/>
    </source>
</evidence>
<feature type="chain" id="PRO_5043562697" evidence="2">
    <location>
        <begin position="24"/>
        <end position="56"/>
    </location>
</feature>
<dbReference type="AlphaFoldDB" id="A0AAV5E578"/>
<feature type="compositionally biased region" description="Polar residues" evidence="1">
    <location>
        <begin position="19"/>
        <end position="30"/>
    </location>
</feature>
<feature type="region of interest" description="Disordered" evidence="1">
    <location>
        <begin position="19"/>
        <end position="56"/>
    </location>
</feature>
<evidence type="ECO:0000256" key="2">
    <source>
        <dbReference type="SAM" id="SignalP"/>
    </source>
</evidence>
<protein>
    <submittedName>
        <fullName evidence="3">Uncharacterized protein</fullName>
    </submittedName>
</protein>
<keyword evidence="4" id="KW-1185">Reference proteome</keyword>
<sequence>MMRSMALKLTSLGFALLNGQTDSSRFPSKNTMDKPTPESGHNSIARQFGRLEVIPT</sequence>
<reference evidence="3" key="2">
    <citation type="submission" date="2021-12" db="EMBL/GenBank/DDBJ databases">
        <title>Resequencing data analysis of finger millet.</title>
        <authorList>
            <person name="Hatakeyama M."/>
            <person name="Aluri S."/>
            <person name="Balachadran M.T."/>
            <person name="Sivarajan S.R."/>
            <person name="Poveda L."/>
            <person name="Shimizu-Inatsugi R."/>
            <person name="Schlapbach R."/>
            <person name="Sreeman S.M."/>
            <person name="Shimizu K.K."/>
        </authorList>
    </citation>
    <scope>NUCLEOTIDE SEQUENCE</scope>
</reference>
<proteinExistence type="predicted"/>
<keyword evidence="2" id="KW-0732">Signal</keyword>
<reference evidence="3" key="1">
    <citation type="journal article" date="2018" name="DNA Res.">
        <title>Multiple hybrid de novo genome assembly of finger millet, an orphan allotetraploid crop.</title>
        <authorList>
            <person name="Hatakeyama M."/>
            <person name="Aluri S."/>
            <person name="Balachadran M.T."/>
            <person name="Sivarajan S.R."/>
            <person name="Patrignani A."/>
            <person name="Gruter S."/>
            <person name="Poveda L."/>
            <person name="Shimizu-Inatsugi R."/>
            <person name="Baeten J."/>
            <person name="Francoijs K.J."/>
            <person name="Nataraja K.N."/>
            <person name="Reddy Y.A.N."/>
            <person name="Phadnis S."/>
            <person name="Ravikumar R.L."/>
            <person name="Schlapbach R."/>
            <person name="Sreeman S.M."/>
            <person name="Shimizu K.K."/>
        </authorList>
    </citation>
    <scope>NUCLEOTIDE SEQUENCE</scope>
</reference>
<dbReference type="Proteomes" id="UP001054889">
    <property type="component" value="Unassembled WGS sequence"/>
</dbReference>
<feature type="signal peptide" evidence="2">
    <location>
        <begin position="1"/>
        <end position="23"/>
    </location>
</feature>
<evidence type="ECO:0000313" key="4">
    <source>
        <dbReference type="Proteomes" id="UP001054889"/>
    </source>
</evidence>